<dbReference type="InterPro" id="IPR036291">
    <property type="entry name" value="NAD(P)-bd_dom_sf"/>
</dbReference>
<gene>
    <name evidence="11" type="ORF">Vbra_21798</name>
</gene>
<feature type="region of interest" description="Disordered" evidence="8">
    <location>
        <begin position="60"/>
        <end position="184"/>
    </location>
</feature>
<dbReference type="AlphaFoldDB" id="A0A0G4FXU4"/>
<dbReference type="GO" id="GO:0035999">
    <property type="term" value="P:tetrahydrofolate interconversion"/>
    <property type="evidence" value="ECO:0007669"/>
    <property type="project" value="TreeGrafter"/>
</dbReference>
<reference evidence="11 12" key="1">
    <citation type="submission" date="2014-11" db="EMBL/GenBank/DDBJ databases">
        <authorList>
            <person name="Zhu J."/>
            <person name="Qi W."/>
            <person name="Song R."/>
        </authorList>
    </citation>
    <scope>NUCLEOTIDE SEQUENCE [LARGE SCALE GENOMIC DNA]</scope>
</reference>
<dbReference type="HAMAP" id="MF_01576">
    <property type="entry name" value="THF_DHG_CYH"/>
    <property type="match status" value="1"/>
</dbReference>
<dbReference type="InterPro" id="IPR020630">
    <property type="entry name" value="THF_DH/CycHdrlase_cat_dom"/>
</dbReference>
<accession>A0A0G4FXU4</accession>
<evidence type="ECO:0000256" key="6">
    <source>
        <dbReference type="ARBA" id="ARBA00023002"/>
    </source>
</evidence>
<dbReference type="PROSITE" id="PS00767">
    <property type="entry name" value="THF_DHG_CYH_2"/>
    <property type="match status" value="1"/>
</dbReference>
<evidence type="ECO:0000256" key="1">
    <source>
        <dbReference type="ARBA" id="ARBA00004777"/>
    </source>
</evidence>
<organism evidence="11 12">
    <name type="scientific">Vitrella brassicaformis (strain CCMP3155)</name>
    <dbReference type="NCBI Taxonomy" id="1169540"/>
    <lineage>
        <taxon>Eukaryota</taxon>
        <taxon>Sar</taxon>
        <taxon>Alveolata</taxon>
        <taxon>Colpodellida</taxon>
        <taxon>Vitrellaceae</taxon>
        <taxon>Vitrella</taxon>
    </lineage>
</organism>
<name>A0A0G4FXU4_VITBC</name>
<dbReference type="InParanoid" id="A0A0G4FXU4"/>
<dbReference type="Gene3D" id="3.40.50.10860">
    <property type="entry name" value="Leucine Dehydrogenase, chain A, domain 1"/>
    <property type="match status" value="1"/>
</dbReference>
<dbReference type="FunFam" id="3.40.50.720:FF:000006">
    <property type="entry name" value="Bifunctional protein FolD"/>
    <property type="match status" value="1"/>
</dbReference>
<dbReference type="OrthoDB" id="5126881at2759"/>
<dbReference type="FunFam" id="3.40.50.10860:FF:000005">
    <property type="entry name" value="C-1-tetrahydrofolate synthase, cytoplasmic, putative"/>
    <property type="match status" value="1"/>
</dbReference>
<dbReference type="STRING" id="1169540.A0A0G4FXU4"/>
<dbReference type="InterPro" id="IPR020867">
    <property type="entry name" value="THF_DH/CycHdrlase_CS"/>
</dbReference>
<evidence type="ECO:0000256" key="5">
    <source>
        <dbReference type="ARBA" id="ARBA00022857"/>
    </source>
</evidence>
<evidence type="ECO:0000256" key="8">
    <source>
        <dbReference type="SAM" id="MobiDB-lite"/>
    </source>
</evidence>
<dbReference type="PANTHER" id="PTHR48099:SF5">
    <property type="entry name" value="C-1-TETRAHYDROFOLATE SYNTHASE, CYTOPLASMIC"/>
    <property type="match status" value="1"/>
</dbReference>
<dbReference type="PROSITE" id="PS00766">
    <property type="entry name" value="THF_DHG_CYH_1"/>
    <property type="match status" value="1"/>
</dbReference>
<dbReference type="CDD" id="cd01080">
    <property type="entry name" value="NAD_bind_m-THF_DH_Cyclohyd"/>
    <property type="match status" value="1"/>
</dbReference>
<dbReference type="EMBL" id="CDMY01000522">
    <property type="protein sequence ID" value="CEM20243.1"/>
    <property type="molecule type" value="Genomic_DNA"/>
</dbReference>
<keyword evidence="3" id="KW-0554">One-carbon metabolism</keyword>
<evidence type="ECO:0000256" key="7">
    <source>
        <dbReference type="ARBA" id="ARBA00023268"/>
    </source>
</evidence>
<dbReference type="VEuPathDB" id="CryptoDB:Vbra_21798"/>
<dbReference type="PRINTS" id="PR00085">
    <property type="entry name" value="THFDHDRGNASE"/>
</dbReference>
<evidence type="ECO:0000313" key="12">
    <source>
        <dbReference type="Proteomes" id="UP000041254"/>
    </source>
</evidence>
<comment type="pathway">
    <text evidence="1">One-carbon metabolism; tetrahydrofolate interconversion.</text>
</comment>
<comment type="subunit">
    <text evidence="2">Homodimer.</text>
</comment>
<evidence type="ECO:0000259" key="10">
    <source>
        <dbReference type="Pfam" id="PF02882"/>
    </source>
</evidence>
<feature type="domain" description="Tetrahydrofolate dehydrogenase/cyclohydrolase catalytic" evidence="9">
    <location>
        <begin position="311"/>
        <end position="443"/>
    </location>
</feature>
<dbReference type="PANTHER" id="PTHR48099">
    <property type="entry name" value="C-1-TETRAHYDROFOLATE SYNTHASE, CYTOPLASMIC-RELATED"/>
    <property type="match status" value="1"/>
</dbReference>
<proteinExistence type="inferred from homology"/>
<dbReference type="Proteomes" id="UP000041254">
    <property type="component" value="Unassembled WGS sequence"/>
</dbReference>
<dbReference type="SUPFAM" id="SSF51735">
    <property type="entry name" value="NAD(P)-binding Rossmann-fold domains"/>
    <property type="match status" value="1"/>
</dbReference>
<dbReference type="Pfam" id="PF02882">
    <property type="entry name" value="THF_DHG_CYH_C"/>
    <property type="match status" value="1"/>
</dbReference>
<dbReference type="GO" id="GO:0004488">
    <property type="term" value="F:methylenetetrahydrofolate dehydrogenase (NADP+) activity"/>
    <property type="evidence" value="ECO:0007669"/>
    <property type="project" value="InterPro"/>
</dbReference>
<evidence type="ECO:0000259" key="9">
    <source>
        <dbReference type="Pfam" id="PF00763"/>
    </source>
</evidence>
<protein>
    <submittedName>
        <fullName evidence="11">Uncharacterized protein</fullName>
    </submittedName>
</protein>
<evidence type="ECO:0000313" key="11">
    <source>
        <dbReference type="EMBL" id="CEM20243.1"/>
    </source>
</evidence>
<keyword evidence="6" id="KW-0560">Oxidoreductase</keyword>
<dbReference type="Pfam" id="PF00763">
    <property type="entry name" value="THF_DHG_CYH"/>
    <property type="match status" value="1"/>
</dbReference>
<keyword evidence="5" id="KW-0521">NADP</keyword>
<dbReference type="Gene3D" id="3.40.50.720">
    <property type="entry name" value="NAD(P)-binding Rossmann-like Domain"/>
    <property type="match status" value="1"/>
</dbReference>
<keyword evidence="12" id="KW-1185">Reference proteome</keyword>
<evidence type="ECO:0000256" key="3">
    <source>
        <dbReference type="ARBA" id="ARBA00022563"/>
    </source>
</evidence>
<dbReference type="GO" id="GO:0004477">
    <property type="term" value="F:methenyltetrahydrofolate cyclohydrolase activity"/>
    <property type="evidence" value="ECO:0007669"/>
    <property type="project" value="TreeGrafter"/>
</dbReference>
<feature type="domain" description="Tetrahydrofolate dehydrogenase/cyclohydrolase NAD(P)-binding" evidence="10">
    <location>
        <begin position="474"/>
        <end position="624"/>
    </location>
</feature>
<dbReference type="InterPro" id="IPR000672">
    <property type="entry name" value="THF_DH/CycHdrlase"/>
</dbReference>
<keyword evidence="4" id="KW-0378">Hydrolase</keyword>
<keyword evidence="7" id="KW-0511">Multifunctional enzyme</keyword>
<dbReference type="SUPFAM" id="SSF53223">
    <property type="entry name" value="Aminoacid dehydrogenase-like, N-terminal domain"/>
    <property type="match status" value="1"/>
</dbReference>
<dbReference type="InterPro" id="IPR046346">
    <property type="entry name" value="Aminoacid_DH-like_N_sf"/>
</dbReference>
<dbReference type="InterPro" id="IPR020631">
    <property type="entry name" value="THF_DH/CycHdrlase_NAD-bd_dom"/>
</dbReference>
<dbReference type="GO" id="GO:0005829">
    <property type="term" value="C:cytosol"/>
    <property type="evidence" value="ECO:0007669"/>
    <property type="project" value="TreeGrafter"/>
</dbReference>
<evidence type="ECO:0000256" key="2">
    <source>
        <dbReference type="ARBA" id="ARBA00011738"/>
    </source>
</evidence>
<sequence>MLVGWTCHAAASLCGDVAGGRDASTSLALIRRRSRARGAFIRSPRAAEVSHSFVRRGRRHLRARRHTAHQVVVDSLSPTDEQPSRLRATDTDSVDVPLKPLSPSPTQQTFRAVPPKEQTGRRERPTQTPDSDAPTDPPAPPQPSAAAGQVPLHLLPSVEATEPGRPLERRTSSNFTGDDPWVRNPMNAVPPPLAALQMEYERLLRSQWNDSMAVVSQAGNVTDVPEMPMASWSALQQMPFPFVPVVMSPLGPVPLFLPPLPSLPPPTPLAMPPPLTPFAPPVPGRQASPFQTANGTSIAQLGEASRTSNVIDGRAMAEQVRNEVREEISWLLSKPRVGDGRSDEENEVRRAFVRPPSLAVILVGERWDSETYVRMKKKAADEVGIECEVQQLPASINQFQLIERITRLNRNATVDGIIVQLPLPAHIDSRLALSAIDYAKDVDGLHPNNVGNLALRNFGGSPSIMSPDSCLFKPCTPLGCVELLKRSYVPIEGAKVVVLGRSSHVGLPAALLLAQENATVTMLHSKTLPGDIRAAVQLADIIVAAMGRPRFITADMVKPGAVVLDVGINSVPDASKRRGYRLVGDVDFETVRQVAGLITPVPGGVGPMTVAMLMRNTLDSSKRRQLMSMREGRAGMRGARESMSSRMQRDALTAAAASAITALLTAFVESGLDFSALKLFL</sequence>
<evidence type="ECO:0000256" key="4">
    <source>
        <dbReference type="ARBA" id="ARBA00022801"/>
    </source>
</evidence>